<organism evidence="2 3">
    <name type="scientific">Rohdeia mirabilis</name>
    <dbReference type="NCBI Taxonomy" id="2528008"/>
    <lineage>
        <taxon>Bacteria</taxon>
        <taxon>Pseudomonadati</taxon>
        <taxon>Planctomycetota</taxon>
        <taxon>Planctomycetia</taxon>
        <taxon>Planctomycetia incertae sedis</taxon>
        <taxon>Rohdeia</taxon>
    </lineage>
</organism>
<protein>
    <submittedName>
        <fullName evidence="2">Uncharacterized protein</fullName>
    </submittedName>
</protein>
<accession>A0A518D4R7</accession>
<evidence type="ECO:0000256" key="1">
    <source>
        <dbReference type="SAM" id="Phobius"/>
    </source>
</evidence>
<keyword evidence="1" id="KW-0812">Transmembrane</keyword>
<feature type="transmembrane region" description="Helical" evidence="1">
    <location>
        <begin position="242"/>
        <end position="260"/>
    </location>
</feature>
<feature type="transmembrane region" description="Helical" evidence="1">
    <location>
        <begin position="272"/>
        <end position="293"/>
    </location>
</feature>
<dbReference type="Proteomes" id="UP000319342">
    <property type="component" value="Chromosome"/>
</dbReference>
<feature type="transmembrane region" description="Helical" evidence="1">
    <location>
        <begin position="134"/>
        <end position="156"/>
    </location>
</feature>
<feature type="transmembrane region" description="Helical" evidence="1">
    <location>
        <begin position="92"/>
        <end position="113"/>
    </location>
</feature>
<gene>
    <name evidence="2" type="ORF">Pla163_36050</name>
</gene>
<dbReference type="AlphaFoldDB" id="A0A518D4R7"/>
<proteinExistence type="predicted"/>
<evidence type="ECO:0000313" key="2">
    <source>
        <dbReference type="EMBL" id="QDU86454.1"/>
    </source>
</evidence>
<dbReference type="OrthoDB" id="9997980at2"/>
<feature type="transmembrane region" description="Helical" evidence="1">
    <location>
        <begin position="188"/>
        <end position="208"/>
    </location>
</feature>
<keyword evidence="1" id="KW-1133">Transmembrane helix</keyword>
<feature type="transmembrane region" description="Helical" evidence="1">
    <location>
        <begin position="26"/>
        <end position="50"/>
    </location>
</feature>
<keyword evidence="3" id="KW-1185">Reference proteome</keyword>
<sequence length="341" mass="37483">MNERTRTQGSAPVFVSALVRAFQRPIAWTFGLFALSGMAVVASLPVYRWFADTVDNAYEPNELLHHLDVNFRTDHAEGLAQLFRTVGTSADWMMAVVVLIGVFSAGGWLRTLVDPGTYAARRLFYAGGARYFWRFLRFAVVVIVLLGLFGTLLYHADSQSWQNRVLAGWPEGKSERALSERSVVYVQWARDGLFALLTFGVLAWACLVRTRIVLQNRRSVVLAALQTSWLVLRHPLVTLRPLVILTVIEGLLLLGAGGVGRLVQGGLADDGGVWRVILLFAIGGITISISEIVQGARYAASVDVSRSFVRPIAIDPWRDRVGGPGGPQYPVGPDDDYTIAV</sequence>
<evidence type="ECO:0000313" key="3">
    <source>
        <dbReference type="Proteomes" id="UP000319342"/>
    </source>
</evidence>
<dbReference type="EMBL" id="CP036290">
    <property type="protein sequence ID" value="QDU86454.1"/>
    <property type="molecule type" value="Genomic_DNA"/>
</dbReference>
<keyword evidence="1" id="KW-0472">Membrane</keyword>
<dbReference type="RefSeq" id="WP_145191704.1">
    <property type="nucleotide sequence ID" value="NZ_CP036290.1"/>
</dbReference>
<name>A0A518D4R7_9BACT</name>
<reference evidence="2 3" key="1">
    <citation type="submission" date="2019-02" db="EMBL/GenBank/DDBJ databases">
        <title>Deep-cultivation of Planctomycetes and their phenomic and genomic characterization uncovers novel biology.</title>
        <authorList>
            <person name="Wiegand S."/>
            <person name="Jogler M."/>
            <person name="Boedeker C."/>
            <person name="Pinto D."/>
            <person name="Vollmers J."/>
            <person name="Rivas-Marin E."/>
            <person name="Kohn T."/>
            <person name="Peeters S.H."/>
            <person name="Heuer A."/>
            <person name="Rast P."/>
            <person name="Oberbeckmann S."/>
            <person name="Bunk B."/>
            <person name="Jeske O."/>
            <person name="Meyerdierks A."/>
            <person name="Storesund J.E."/>
            <person name="Kallscheuer N."/>
            <person name="Luecker S."/>
            <person name="Lage O.M."/>
            <person name="Pohl T."/>
            <person name="Merkel B.J."/>
            <person name="Hornburger P."/>
            <person name="Mueller R.-W."/>
            <person name="Bruemmer F."/>
            <person name="Labrenz M."/>
            <person name="Spormann A.M."/>
            <person name="Op den Camp H."/>
            <person name="Overmann J."/>
            <person name="Amann R."/>
            <person name="Jetten M.S.M."/>
            <person name="Mascher T."/>
            <person name="Medema M.H."/>
            <person name="Devos D.P."/>
            <person name="Kaster A.-K."/>
            <person name="Ovreas L."/>
            <person name="Rohde M."/>
            <person name="Galperin M.Y."/>
            <person name="Jogler C."/>
        </authorList>
    </citation>
    <scope>NUCLEOTIDE SEQUENCE [LARGE SCALE GENOMIC DNA]</scope>
    <source>
        <strain evidence="2 3">Pla163</strain>
    </source>
</reference>